<keyword evidence="6" id="KW-1185">Reference proteome</keyword>
<sequence length="727" mass="82657">MAKEATKNYDVILKVGNMKFPSYRKVLAEQSPYFQAMFGEHFVEREKSTIEIQAGRFHSFEYVFLCLEYLQGVDPDAMAVLLQSVERKEVDILKSNDILSVLQASSMLQFESVQKICIDMIVHQWLTVSTCLQTMIIADELDLITLKHKAQALALWEFAQVKDTDTFFELTIDYLEKYLRNNGLNTTEGEFEVFEAGLYWLQDRLSERKEHVRKILNCVRFVDISPSDIRSMLLYPVISEDEECAQILQCIICIKEETVFDVFDSDVQTQTSTSSTRIDSEVLLEEENSWVPEQKKAEVCSLLNNCCSCCSVTKAASTPEDDRSVDVHSCDHVRFSSETFMNAKQLLSVSSRSLPVFPCVVGHKMCRLSSKRKISEDDMETEKVIDNNGKPYLIYFQEEKAQYPIPFLHLSKANEGPLEPTGYKIVCKGQDLYMIGGEYLLGYGNWNKSIWKYDVIRELWKYETSIASPRRHHSVCCMGDYIYIIGGFGRHRVIMDSVEKYHVGSKCWSRCASLPHSLYSAACCTHKDQIFVFGPQVYYYHPSSDSWFIMAETILPSNIAFTSAMPHGEWIYLTAVASATLLTCSDMVGSSKKKGLYTLDLESATTKTTCMSCPGLHVPLTQHCVTSTYGGTYSKELYRFSPELSAHSAQRFEFVGRFHQNTSNTCLVNSVIYSFSTDDSDSMYIEAYSTSNHSFSVLWSSVISKNTGGILDFSPKHSIGCFPLIKY</sequence>
<dbReference type="Pfam" id="PF00651">
    <property type="entry name" value="BTB"/>
    <property type="match status" value="1"/>
</dbReference>
<dbReference type="Pfam" id="PF07707">
    <property type="entry name" value="BACK"/>
    <property type="match status" value="1"/>
</dbReference>
<dbReference type="Pfam" id="PF01344">
    <property type="entry name" value="Kelch_1"/>
    <property type="match status" value="1"/>
</dbReference>
<keyword evidence="2" id="KW-0677">Repeat</keyword>
<dbReference type="PANTHER" id="PTHR24412:SF480">
    <property type="entry name" value="KELCH-LIKE PROTEIN 8"/>
    <property type="match status" value="1"/>
</dbReference>
<evidence type="ECO:0000313" key="5">
    <source>
        <dbReference type="EMBL" id="KAJ4437012.1"/>
    </source>
</evidence>
<dbReference type="InterPro" id="IPR015915">
    <property type="entry name" value="Kelch-typ_b-propeller"/>
</dbReference>
<evidence type="ECO:0000256" key="3">
    <source>
        <dbReference type="ARBA" id="ARBA00023203"/>
    </source>
</evidence>
<dbReference type="InterPro" id="IPR006652">
    <property type="entry name" value="Kelch_1"/>
</dbReference>
<accession>A0ABQ8STI7</accession>
<proteinExistence type="predicted"/>
<evidence type="ECO:0000259" key="4">
    <source>
        <dbReference type="PROSITE" id="PS50097"/>
    </source>
</evidence>
<protein>
    <recommendedName>
        <fullName evidence="4">BTB domain-containing protein</fullName>
    </recommendedName>
</protein>
<dbReference type="SUPFAM" id="SSF54695">
    <property type="entry name" value="POZ domain"/>
    <property type="match status" value="1"/>
</dbReference>
<comment type="caution">
    <text evidence="5">The sequence shown here is derived from an EMBL/GenBank/DDBJ whole genome shotgun (WGS) entry which is preliminary data.</text>
</comment>
<dbReference type="InterPro" id="IPR011705">
    <property type="entry name" value="BACK"/>
</dbReference>
<dbReference type="InterPro" id="IPR011333">
    <property type="entry name" value="SKP1/BTB/POZ_sf"/>
</dbReference>
<reference evidence="5 6" key="1">
    <citation type="journal article" date="2022" name="Allergy">
        <title>Genome assembly and annotation of Periplaneta americana reveal a comprehensive cockroach allergen profile.</title>
        <authorList>
            <person name="Wang L."/>
            <person name="Xiong Q."/>
            <person name="Saelim N."/>
            <person name="Wang L."/>
            <person name="Nong W."/>
            <person name="Wan A.T."/>
            <person name="Shi M."/>
            <person name="Liu X."/>
            <person name="Cao Q."/>
            <person name="Hui J.H.L."/>
            <person name="Sookrung N."/>
            <person name="Leung T.F."/>
            <person name="Tungtrongchitr A."/>
            <person name="Tsui S.K.W."/>
        </authorList>
    </citation>
    <scope>NUCLEOTIDE SEQUENCE [LARGE SCALE GENOMIC DNA]</scope>
    <source>
        <strain evidence="5">PWHHKU_190912</strain>
    </source>
</reference>
<dbReference type="Proteomes" id="UP001148838">
    <property type="component" value="Unassembled WGS sequence"/>
</dbReference>
<dbReference type="SMART" id="SM00875">
    <property type="entry name" value="BACK"/>
    <property type="match status" value="1"/>
</dbReference>
<keyword evidence="3" id="KW-0009">Actin-binding</keyword>
<dbReference type="Gene3D" id="1.25.40.420">
    <property type="match status" value="1"/>
</dbReference>
<dbReference type="Gene3D" id="2.120.10.80">
    <property type="entry name" value="Kelch-type beta propeller"/>
    <property type="match status" value="1"/>
</dbReference>
<dbReference type="InterPro" id="IPR000210">
    <property type="entry name" value="BTB/POZ_dom"/>
</dbReference>
<dbReference type="SMART" id="SM00225">
    <property type="entry name" value="BTB"/>
    <property type="match status" value="1"/>
</dbReference>
<organism evidence="5 6">
    <name type="scientific">Periplaneta americana</name>
    <name type="common">American cockroach</name>
    <name type="synonym">Blatta americana</name>
    <dbReference type="NCBI Taxonomy" id="6978"/>
    <lineage>
        <taxon>Eukaryota</taxon>
        <taxon>Metazoa</taxon>
        <taxon>Ecdysozoa</taxon>
        <taxon>Arthropoda</taxon>
        <taxon>Hexapoda</taxon>
        <taxon>Insecta</taxon>
        <taxon>Pterygota</taxon>
        <taxon>Neoptera</taxon>
        <taxon>Polyneoptera</taxon>
        <taxon>Dictyoptera</taxon>
        <taxon>Blattodea</taxon>
        <taxon>Blattoidea</taxon>
        <taxon>Blattidae</taxon>
        <taxon>Blattinae</taxon>
        <taxon>Periplaneta</taxon>
    </lineage>
</organism>
<evidence type="ECO:0000313" key="6">
    <source>
        <dbReference type="Proteomes" id="UP001148838"/>
    </source>
</evidence>
<dbReference type="SMART" id="SM00612">
    <property type="entry name" value="Kelch"/>
    <property type="match status" value="2"/>
</dbReference>
<dbReference type="EMBL" id="JAJSOF020000021">
    <property type="protein sequence ID" value="KAJ4437012.1"/>
    <property type="molecule type" value="Genomic_DNA"/>
</dbReference>
<evidence type="ECO:0000256" key="1">
    <source>
        <dbReference type="ARBA" id="ARBA00022441"/>
    </source>
</evidence>
<gene>
    <name evidence="5" type="ORF">ANN_17144</name>
</gene>
<dbReference type="PROSITE" id="PS50097">
    <property type="entry name" value="BTB"/>
    <property type="match status" value="1"/>
</dbReference>
<evidence type="ECO:0000256" key="2">
    <source>
        <dbReference type="ARBA" id="ARBA00022737"/>
    </source>
</evidence>
<dbReference type="Gene3D" id="3.30.710.10">
    <property type="entry name" value="Potassium Channel Kv1.1, Chain A"/>
    <property type="match status" value="1"/>
</dbReference>
<feature type="domain" description="BTB" evidence="4">
    <location>
        <begin position="9"/>
        <end position="94"/>
    </location>
</feature>
<dbReference type="SUPFAM" id="SSF117281">
    <property type="entry name" value="Kelch motif"/>
    <property type="match status" value="1"/>
</dbReference>
<keyword evidence="1" id="KW-0880">Kelch repeat</keyword>
<name>A0ABQ8STI7_PERAM</name>
<dbReference type="PANTHER" id="PTHR24412">
    <property type="entry name" value="KELCH PROTEIN"/>
    <property type="match status" value="1"/>
</dbReference>